<organism evidence="3">
    <name type="scientific">Anopheles darlingi</name>
    <name type="common">Mosquito</name>
    <dbReference type="NCBI Taxonomy" id="43151"/>
    <lineage>
        <taxon>Eukaryota</taxon>
        <taxon>Metazoa</taxon>
        <taxon>Ecdysozoa</taxon>
        <taxon>Arthropoda</taxon>
        <taxon>Hexapoda</taxon>
        <taxon>Insecta</taxon>
        <taxon>Pterygota</taxon>
        <taxon>Neoptera</taxon>
        <taxon>Endopterygota</taxon>
        <taxon>Diptera</taxon>
        <taxon>Nematocera</taxon>
        <taxon>Culicoidea</taxon>
        <taxon>Culicidae</taxon>
        <taxon>Anophelinae</taxon>
        <taxon>Anopheles</taxon>
    </lineage>
</organism>
<proteinExistence type="predicted"/>
<evidence type="ECO:0000256" key="2">
    <source>
        <dbReference type="SAM" id="SignalP"/>
    </source>
</evidence>
<protein>
    <submittedName>
        <fullName evidence="3">Putative secreted protein</fullName>
    </submittedName>
</protein>
<evidence type="ECO:0000313" key="3">
    <source>
        <dbReference type="EMBL" id="MBW78730.1"/>
    </source>
</evidence>
<feature type="signal peptide" evidence="2">
    <location>
        <begin position="1"/>
        <end position="34"/>
    </location>
</feature>
<dbReference type="AlphaFoldDB" id="A0A2M4DMD7"/>
<evidence type="ECO:0000256" key="1">
    <source>
        <dbReference type="SAM" id="MobiDB-lite"/>
    </source>
</evidence>
<sequence length="73" mass="8190">MRGAKGLLAVWLRLFVSRWVALVALPCFSRSSEQERVADGDEKGEEMQQSSTLSSSYPWYPFRSGGRVIAHSN</sequence>
<feature type="chain" id="PRO_5014785821" evidence="2">
    <location>
        <begin position="35"/>
        <end position="73"/>
    </location>
</feature>
<keyword evidence="2" id="KW-0732">Signal</keyword>
<dbReference type="EMBL" id="GGFL01014552">
    <property type="protein sequence ID" value="MBW78730.1"/>
    <property type="molecule type" value="Transcribed_RNA"/>
</dbReference>
<name>A0A2M4DMD7_ANODA</name>
<feature type="compositionally biased region" description="Polar residues" evidence="1">
    <location>
        <begin position="47"/>
        <end position="57"/>
    </location>
</feature>
<reference evidence="3" key="1">
    <citation type="submission" date="2018-01" db="EMBL/GenBank/DDBJ databases">
        <title>An insight into the sialome of Amazonian anophelines.</title>
        <authorList>
            <person name="Ribeiro J.M."/>
            <person name="Scarpassa V."/>
            <person name="Calvo E."/>
        </authorList>
    </citation>
    <scope>NUCLEOTIDE SEQUENCE</scope>
</reference>
<accession>A0A2M4DMD7</accession>
<feature type="region of interest" description="Disordered" evidence="1">
    <location>
        <begin position="34"/>
        <end position="60"/>
    </location>
</feature>